<evidence type="ECO:0000313" key="2">
    <source>
        <dbReference type="EMBL" id="KAK0160240.1"/>
    </source>
</evidence>
<feature type="region of interest" description="Disordered" evidence="1">
    <location>
        <begin position="1"/>
        <end position="29"/>
    </location>
</feature>
<gene>
    <name evidence="2" type="ORF">PV328_007668</name>
</gene>
<accession>A0AA39C991</accession>
<dbReference type="AlphaFoldDB" id="A0AA39C991"/>
<evidence type="ECO:0000313" key="3">
    <source>
        <dbReference type="Proteomes" id="UP001168990"/>
    </source>
</evidence>
<organism evidence="2 3">
    <name type="scientific">Microctonus aethiopoides</name>
    <dbReference type="NCBI Taxonomy" id="144406"/>
    <lineage>
        <taxon>Eukaryota</taxon>
        <taxon>Metazoa</taxon>
        <taxon>Ecdysozoa</taxon>
        <taxon>Arthropoda</taxon>
        <taxon>Hexapoda</taxon>
        <taxon>Insecta</taxon>
        <taxon>Pterygota</taxon>
        <taxon>Neoptera</taxon>
        <taxon>Endopterygota</taxon>
        <taxon>Hymenoptera</taxon>
        <taxon>Apocrita</taxon>
        <taxon>Ichneumonoidea</taxon>
        <taxon>Braconidae</taxon>
        <taxon>Euphorinae</taxon>
        <taxon>Microctonus</taxon>
    </lineage>
</organism>
<feature type="compositionally biased region" description="Polar residues" evidence="1">
    <location>
        <begin position="295"/>
        <end position="308"/>
    </location>
</feature>
<feature type="compositionally biased region" description="Basic and acidic residues" evidence="1">
    <location>
        <begin position="272"/>
        <end position="288"/>
    </location>
</feature>
<sequence length="308" mass="34918">MRKKQTQIETNMDKQTDNPDVPPPVETETASGTILIDEVEMMRRRVSALARDLSPLELLTTLDVFGLSCKGSNDVLMDRLTRAELRRSVGGRAVEWDSEVDERDGIPRTVTGWQVEPSFDEVIEKVRSGILDNSRNSIEIFPAINKRQENKLPIDNNNRELQIRNRSVNERVLSTGQSIGRFRDPISFSQDENESGAHYMPNLSGNNDQPPLFENIPNPHRNRTPTVTFADGHQLSSSPMIHGNLRRATSSRIMDPTSRRSRSDPMSQPNRMNDELHLQRPRRSESPRKSPPSAMDQQSLNITEGQNT</sequence>
<name>A0AA39C991_9HYME</name>
<evidence type="ECO:0000256" key="1">
    <source>
        <dbReference type="SAM" id="MobiDB-lite"/>
    </source>
</evidence>
<reference evidence="2" key="1">
    <citation type="journal article" date="2023" name="bioRxiv">
        <title>Scaffold-level genome assemblies of two parasitoid biocontrol wasps reveal the parthenogenesis mechanism and an associated novel virus.</title>
        <authorList>
            <person name="Inwood S."/>
            <person name="Skelly J."/>
            <person name="Guhlin J."/>
            <person name="Harrop T."/>
            <person name="Goldson S."/>
            <person name="Dearden P."/>
        </authorList>
    </citation>
    <scope>NUCLEOTIDE SEQUENCE</scope>
    <source>
        <strain evidence="2">Irish</strain>
        <tissue evidence="2">Whole body</tissue>
    </source>
</reference>
<reference evidence="2" key="2">
    <citation type="submission" date="2023-03" db="EMBL/GenBank/DDBJ databases">
        <authorList>
            <person name="Inwood S.N."/>
            <person name="Skelly J.G."/>
            <person name="Guhlin J."/>
            <person name="Harrop T.W.R."/>
            <person name="Goldson S.G."/>
            <person name="Dearden P.K."/>
        </authorList>
    </citation>
    <scope>NUCLEOTIDE SEQUENCE</scope>
    <source>
        <strain evidence="2">Irish</strain>
        <tissue evidence="2">Whole body</tissue>
    </source>
</reference>
<comment type="caution">
    <text evidence="2">The sequence shown here is derived from an EMBL/GenBank/DDBJ whole genome shotgun (WGS) entry which is preliminary data.</text>
</comment>
<protein>
    <submittedName>
        <fullName evidence="2">Uncharacterized protein</fullName>
    </submittedName>
</protein>
<dbReference type="EMBL" id="JAQQBS010001423">
    <property type="protein sequence ID" value="KAK0160240.1"/>
    <property type="molecule type" value="Genomic_DNA"/>
</dbReference>
<proteinExistence type="predicted"/>
<keyword evidence="3" id="KW-1185">Reference proteome</keyword>
<feature type="region of interest" description="Disordered" evidence="1">
    <location>
        <begin position="182"/>
        <end position="308"/>
    </location>
</feature>
<dbReference type="Proteomes" id="UP001168990">
    <property type="component" value="Unassembled WGS sequence"/>
</dbReference>